<feature type="transmembrane region" description="Helical" evidence="1">
    <location>
        <begin position="151"/>
        <end position="170"/>
    </location>
</feature>
<keyword evidence="4" id="KW-1185">Reference proteome</keyword>
<dbReference type="EMBL" id="CP127173">
    <property type="protein sequence ID" value="WIV58557.1"/>
    <property type="molecule type" value="Genomic_DNA"/>
</dbReference>
<name>A0ABY8XST6_9PSEU</name>
<accession>A0ABY8XST6</accession>
<feature type="signal peptide" evidence="2">
    <location>
        <begin position="1"/>
        <end position="23"/>
    </location>
</feature>
<evidence type="ECO:0000256" key="2">
    <source>
        <dbReference type="SAM" id="SignalP"/>
    </source>
</evidence>
<feature type="chain" id="PRO_5045072628" description="Gram-positive cocci surface proteins LPxTG domain-containing protein" evidence="2">
    <location>
        <begin position="24"/>
        <end position="176"/>
    </location>
</feature>
<gene>
    <name evidence="3" type="ORF">QP939_07955</name>
</gene>
<dbReference type="Proteomes" id="UP001227101">
    <property type="component" value="Chromosome"/>
</dbReference>
<organism evidence="3 4">
    <name type="scientific">Amycolatopsis nalaikhensis</name>
    <dbReference type="NCBI Taxonomy" id="715472"/>
    <lineage>
        <taxon>Bacteria</taxon>
        <taxon>Bacillati</taxon>
        <taxon>Actinomycetota</taxon>
        <taxon>Actinomycetes</taxon>
        <taxon>Pseudonocardiales</taxon>
        <taxon>Pseudonocardiaceae</taxon>
        <taxon>Amycolatopsis</taxon>
    </lineage>
</organism>
<reference evidence="3 4" key="1">
    <citation type="submission" date="2023-06" db="EMBL/GenBank/DDBJ databases">
        <authorList>
            <person name="Oyuntsetseg B."/>
            <person name="Kim S.B."/>
        </authorList>
    </citation>
    <scope>NUCLEOTIDE SEQUENCE [LARGE SCALE GENOMIC DNA]</scope>
    <source>
        <strain evidence="3 4">2-2</strain>
    </source>
</reference>
<keyword evidence="1" id="KW-1133">Transmembrane helix</keyword>
<keyword evidence="2" id="KW-0732">Signal</keyword>
<evidence type="ECO:0000313" key="4">
    <source>
        <dbReference type="Proteomes" id="UP001227101"/>
    </source>
</evidence>
<keyword evidence="1" id="KW-0812">Transmembrane</keyword>
<protein>
    <recommendedName>
        <fullName evidence="5">Gram-positive cocci surface proteins LPxTG domain-containing protein</fullName>
    </recommendedName>
</protein>
<evidence type="ECO:0008006" key="5">
    <source>
        <dbReference type="Google" id="ProtNLM"/>
    </source>
</evidence>
<sequence>MRRILVFAGVSAGLVLSAPMAFAAPSPTDAPAGNPKAYLRVLPAAARPGAKVEIRLGCEASATQNLSSPVLTIGSLRRVGPQHDPAKAPAAAASAVVNQAKPGVYAVSFSCGGAELTTKFTVSSDVKQVVKVPTGAPQTGGGPSGDSGGPLAAAAAMGALAVGGGGLVLARRAWRR</sequence>
<keyword evidence="1" id="KW-0472">Membrane</keyword>
<evidence type="ECO:0000313" key="3">
    <source>
        <dbReference type="EMBL" id="WIV58557.1"/>
    </source>
</evidence>
<proteinExistence type="predicted"/>
<evidence type="ECO:0000256" key="1">
    <source>
        <dbReference type="SAM" id="Phobius"/>
    </source>
</evidence>
<dbReference type="RefSeq" id="WP_285455942.1">
    <property type="nucleotide sequence ID" value="NZ_CP127173.1"/>
</dbReference>